<comment type="caution">
    <text evidence="7">The sequence shown here is derived from an EMBL/GenBank/DDBJ whole genome shotgun (WGS) entry which is preliminary data.</text>
</comment>
<gene>
    <name evidence="7" type="ORF">ACFQ63_40540</name>
</gene>
<dbReference type="SUPFAM" id="SSF51197">
    <property type="entry name" value="Clavaminate synthase-like"/>
    <property type="match status" value="1"/>
</dbReference>
<organism evidence="7 8">
    <name type="scientific">Streptomyces wedmorensis</name>
    <dbReference type="NCBI Taxonomy" id="43759"/>
    <lineage>
        <taxon>Bacteria</taxon>
        <taxon>Bacillati</taxon>
        <taxon>Actinomycetota</taxon>
        <taxon>Actinomycetes</taxon>
        <taxon>Kitasatosporales</taxon>
        <taxon>Streptomycetaceae</taxon>
        <taxon>Streptomyces</taxon>
    </lineage>
</organism>
<sequence>MSETVPTLREELLPSFDAPGDSPYTWLRDMAGTLRDHLLVHGAVLVHGLPMDGPDSVATAREALGIARHTPTEAFNDRGDFGDGVLSPITWPGERMLCPFQEGSFSRTFPSVVLTACLTPPDGDGRTHLSDTRRLLDHLPAPLAERVRTTGWTLARTFHEGFGITWRKAFSVPDRAALEELFEAAGISAEWLPGGTLYTVRRRPGVVDHPVTGEECWFNQISFLNAGNLDPAERAIMVKAFGKYLPMNTYSGGGSPFSDDDLAAILHAYDSVRIDVAWRRGDLLITDNIIMAQGRSAFEGTPEFLVALGEDQSPRPGSRGREPEGDR</sequence>
<keyword evidence="8" id="KW-1185">Reference proteome</keyword>
<dbReference type="Proteomes" id="UP001600424">
    <property type="component" value="Unassembled WGS sequence"/>
</dbReference>
<name>A0ABW6J7M9_STRWE</name>
<dbReference type="InterPro" id="IPR003819">
    <property type="entry name" value="TauD/TfdA-like"/>
</dbReference>
<accession>A0ABW6J7M9</accession>
<evidence type="ECO:0000259" key="6">
    <source>
        <dbReference type="Pfam" id="PF02668"/>
    </source>
</evidence>
<protein>
    <submittedName>
        <fullName evidence="7">TauD/TfdA family dioxygenase</fullName>
    </submittedName>
</protein>
<comment type="cofactor">
    <cofactor evidence="1">
        <name>Fe(2+)</name>
        <dbReference type="ChEBI" id="CHEBI:29033"/>
    </cofactor>
</comment>
<evidence type="ECO:0000256" key="5">
    <source>
        <dbReference type="SAM" id="MobiDB-lite"/>
    </source>
</evidence>
<dbReference type="RefSeq" id="WP_386256629.1">
    <property type="nucleotide sequence ID" value="NZ_JBHTRV010000074.1"/>
</dbReference>
<evidence type="ECO:0000313" key="7">
    <source>
        <dbReference type="EMBL" id="MFE5985941.1"/>
    </source>
</evidence>
<dbReference type="PANTHER" id="PTHR10696:SF56">
    <property type="entry name" value="TAUD_TFDA-LIKE DOMAIN-CONTAINING PROTEIN"/>
    <property type="match status" value="1"/>
</dbReference>
<evidence type="ECO:0000256" key="4">
    <source>
        <dbReference type="ARBA" id="ARBA00023194"/>
    </source>
</evidence>
<dbReference type="PANTHER" id="PTHR10696">
    <property type="entry name" value="GAMMA-BUTYROBETAINE HYDROXYLASE-RELATED"/>
    <property type="match status" value="1"/>
</dbReference>
<dbReference type="EMBL" id="JBHTRV010000074">
    <property type="protein sequence ID" value="MFE5985941.1"/>
    <property type="molecule type" value="Genomic_DNA"/>
</dbReference>
<keyword evidence="7" id="KW-0223">Dioxygenase</keyword>
<feature type="domain" description="TauD/TfdA-like" evidence="6">
    <location>
        <begin position="16"/>
        <end position="303"/>
    </location>
</feature>
<evidence type="ECO:0000256" key="3">
    <source>
        <dbReference type="ARBA" id="ARBA00023004"/>
    </source>
</evidence>
<evidence type="ECO:0000256" key="2">
    <source>
        <dbReference type="ARBA" id="ARBA00023002"/>
    </source>
</evidence>
<dbReference type="InterPro" id="IPR050411">
    <property type="entry name" value="AlphaKG_dependent_hydroxylases"/>
</dbReference>
<keyword evidence="2" id="KW-0560">Oxidoreductase</keyword>
<keyword evidence="3" id="KW-0408">Iron</keyword>
<dbReference type="GO" id="GO:0051213">
    <property type="term" value="F:dioxygenase activity"/>
    <property type="evidence" value="ECO:0007669"/>
    <property type="project" value="UniProtKB-KW"/>
</dbReference>
<proteinExistence type="predicted"/>
<evidence type="ECO:0000313" key="8">
    <source>
        <dbReference type="Proteomes" id="UP001600424"/>
    </source>
</evidence>
<dbReference type="Gene3D" id="3.60.130.10">
    <property type="entry name" value="Clavaminate synthase-like"/>
    <property type="match status" value="1"/>
</dbReference>
<feature type="region of interest" description="Disordered" evidence="5">
    <location>
        <begin position="308"/>
        <end position="327"/>
    </location>
</feature>
<reference evidence="7 8" key="1">
    <citation type="submission" date="2024-09" db="EMBL/GenBank/DDBJ databases">
        <title>The Natural Products Discovery Center: Release of the First 8490 Sequenced Strains for Exploring Actinobacteria Biosynthetic Diversity.</title>
        <authorList>
            <person name="Kalkreuter E."/>
            <person name="Kautsar S.A."/>
            <person name="Yang D."/>
            <person name="Bader C.D."/>
            <person name="Teijaro C.N."/>
            <person name="Fluegel L."/>
            <person name="Davis C.M."/>
            <person name="Simpson J.R."/>
            <person name="Lauterbach L."/>
            <person name="Steele A.D."/>
            <person name="Gui C."/>
            <person name="Meng S."/>
            <person name="Li G."/>
            <person name="Viehrig K."/>
            <person name="Ye F."/>
            <person name="Su P."/>
            <person name="Kiefer A.F."/>
            <person name="Nichols A."/>
            <person name="Cepeda A.J."/>
            <person name="Yan W."/>
            <person name="Fan B."/>
            <person name="Jiang Y."/>
            <person name="Adhikari A."/>
            <person name="Zheng C.-J."/>
            <person name="Schuster L."/>
            <person name="Cowan T.M."/>
            <person name="Smanski M.J."/>
            <person name="Chevrette M.G."/>
            <person name="De Carvalho L.P.S."/>
            <person name="Shen B."/>
        </authorList>
    </citation>
    <scope>NUCLEOTIDE SEQUENCE [LARGE SCALE GENOMIC DNA]</scope>
    <source>
        <strain evidence="7 8">NPDC056472</strain>
    </source>
</reference>
<keyword evidence="4" id="KW-0045">Antibiotic biosynthesis</keyword>
<dbReference type="Pfam" id="PF02668">
    <property type="entry name" value="TauD"/>
    <property type="match status" value="1"/>
</dbReference>
<evidence type="ECO:0000256" key="1">
    <source>
        <dbReference type="ARBA" id="ARBA00001954"/>
    </source>
</evidence>
<dbReference type="InterPro" id="IPR042098">
    <property type="entry name" value="TauD-like_sf"/>
</dbReference>